<evidence type="ECO:0000313" key="2">
    <source>
        <dbReference type="Proteomes" id="UP000256305"/>
    </source>
</evidence>
<comment type="caution">
    <text evidence="1">The sequence shown here is derived from an EMBL/GenBank/DDBJ whole genome shotgun (WGS) entry which is preliminary data.</text>
</comment>
<dbReference type="Gene3D" id="2.160.20.10">
    <property type="entry name" value="Single-stranded right-handed beta-helix, Pectin lyase-like"/>
    <property type="match status" value="1"/>
</dbReference>
<dbReference type="InterPro" id="IPR012334">
    <property type="entry name" value="Pectin_lyas_fold"/>
</dbReference>
<keyword evidence="2" id="KW-1185">Reference proteome</keyword>
<dbReference type="EMBL" id="QUAE01000008">
    <property type="protein sequence ID" value="REJ09069.1"/>
    <property type="molecule type" value="Genomic_DNA"/>
</dbReference>
<accession>A0A3E0J8F3</accession>
<gene>
    <name evidence="1" type="ORF">DYE48_11885</name>
</gene>
<dbReference type="InterPro" id="IPR011050">
    <property type="entry name" value="Pectin_lyase_fold/virulence"/>
</dbReference>
<sequence length="598" mass="64834">MCTITNVSCSEIPQPGGRSEQQFTLPSGAVITLQKVRVLITGTMNVTLDDGRSGTADFSICETYYLCAPSGTSVECQIASSDCFVCTIVDNPNETLADVNVNLCVGVQSTADVTVELEAMFCQPREQEFQRPCPKPAPPLSCPPQLSEDPLPCRERNSISPNQAEEAFCFNTDRVYDWVQNQIDTTLTVSIPPLICLYEVTAAEGVCGGISAGDLVCYPCTTPCNETLVCSNGNCGLVLTQTSEACVPCPSGAIELPQDFSCQVPSGRVFNVNQGIFYDEIQPAVDDANPNDTLIVFPGNYPQTTFLTIDKPLTITGFSAEETNVIFPDSLTNTTSLRLRADNITISKLSFFGPTDPTAGDESLLVIPERGTADYYRGITIRESVISGGERNAFIKAEDLTLTGNTFIHTGDENSIQFQGVLGDTVITDNTFLGSPTSRGTLTFEQANSNDVFDGTIRIEGNSMERHTQFALLNTSGFMNVSLFIRENDIDHQTRSGSSIIFLPINFPGLDTILIEENTIINPNENRFAVYVDYRFGGGTSPNDDQIQVVRNILDVAQPWGTVDDTSSMIAPVGFTTSGSTFTMSLDDFDLVDNTVIM</sequence>
<protein>
    <recommendedName>
        <fullName evidence="3">Right handed beta helix domain-containing protein</fullName>
    </recommendedName>
</protein>
<dbReference type="AlphaFoldDB" id="A0A3E0J8F3"/>
<evidence type="ECO:0000313" key="1">
    <source>
        <dbReference type="EMBL" id="REJ09069.1"/>
    </source>
</evidence>
<evidence type="ECO:0008006" key="3">
    <source>
        <dbReference type="Google" id="ProtNLM"/>
    </source>
</evidence>
<dbReference type="RefSeq" id="WP_115823824.1">
    <property type="nucleotide sequence ID" value="NZ_QUAE01000008.1"/>
</dbReference>
<reference evidence="1 2" key="1">
    <citation type="submission" date="2018-08" db="EMBL/GenBank/DDBJ databases">
        <title>Genome sequence of Halobacillus trueperi KCTC 3686.</title>
        <authorList>
            <person name="Cho K.H."/>
            <person name="Kwak M.-J."/>
            <person name="Kim B.-Y."/>
            <person name="Chun J."/>
        </authorList>
    </citation>
    <scope>NUCLEOTIDE SEQUENCE [LARGE SCALE GENOMIC DNA]</scope>
    <source>
        <strain evidence="1 2">KCTC 3686</strain>
    </source>
</reference>
<proteinExistence type="predicted"/>
<organism evidence="1 2">
    <name type="scientific">Halobacillus trueperi</name>
    <dbReference type="NCBI Taxonomy" id="156205"/>
    <lineage>
        <taxon>Bacteria</taxon>
        <taxon>Bacillati</taxon>
        <taxon>Bacillota</taxon>
        <taxon>Bacilli</taxon>
        <taxon>Bacillales</taxon>
        <taxon>Bacillaceae</taxon>
        <taxon>Halobacillus</taxon>
    </lineage>
</organism>
<name>A0A3E0J8F3_9BACI</name>
<dbReference type="SUPFAM" id="SSF51126">
    <property type="entry name" value="Pectin lyase-like"/>
    <property type="match status" value="1"/>
</dbReference>
<dbReference type="Proteomes" id="UP000256305">
    <property type="component" value="Unassembled WGS sequence"/>
</dbReference>